<dbReference type="EnsemblProtists" id="EOD40130">
    <property type="protein sequence ID" value="EOD40130"/>
    <property type="gene ID" value="EMIHUDRAFT_222982"/>
</dbReference>
<feature type="compositionally biased region" description="Gly residues" evidence="4">
    <location>
        <begin position="28"/>
        <end position="37"/>
    </location>
</feature>
<evidence type="ECO:0000256" key="5">
    <source>
        <dbReference type="SAM" id="Phobius"/>
    </source>
</evidence>
<evidence type="ECO:0000256" key="2">
    <source>
        <dbReference type="ARBA" id="ARBA00022803"/>
    </source>
</evidence>
<evidence type="ECO:0000313" key="6">
    <source>
        <dbReference type="EnsemblProtists" id="EOD40130"/>
    </source>
</evidence>
<evidence type="ECO:0000256" key="4">
    <source>
        <dbReference type="SAM" id="MobiDB-lite"/>
    </source>
</evidence>
<protein>
    <submittedName>
        <fullName evidence="6">Uncharacterized protein</fullName>
    </submittedName>
</protein>
<dbReference type="Proteomes" id="UP000013827">
    <property type="component" value="Unassembled WGS sequence"/>
</dbReference>
<dbReference type="PROSITE" id="PS50005">
    <property type="entry name" value="TPR"/>
    <property type="match status" value="1"/>
</dbReference>
<dbReference type="KEGG" id="ehx:EMIHUDRAFT_222982"/>
<reference evidence="6" key="2">
    <citation type="submission" date="2024-10" db="UniProtKB">
        <authorList>
            <consortium name="EnsemblProtists"/>
        </authorList>
    </citation>
    <scope>IDENTIFICATION</scope>
</reference>
<feature type="repeat" description="TPR" evidence="3">
    <location>
        <begin position="196"/>
        <end position="229"/>
    </location>
</feature>
<keyword evidence="5" id="KW-1133">Transmembrane helix</keyword>
<keyword evidence="5" id="KW-0472">Membrane</keyword>
<dbReference type="PaxDb" id="2903-EOD40130"/>
<name>A0A0D3KWJ5_EMIH1</name>
<feature type="region of interest" description="Disordered" evidence="4">
    <location>
        <begin position="23"/>
        <end position="60"/>
    </location>
</feature>
<dbReference type="InterPro" id="IPR011990">
    <property type="entry name" value="TPR-like_helical_dom_sf"/>
</dbReference>
<dbReference type="PANTHER" id="PTHR11242">
    <property type="entry name" value="ARYL HYDROCARBON RECEPTOR INTERACTING PROTEIN RELATED"/>
    <property type="match status" value="1"/>
</dbReference>
<dbReference type="AlphaFoldDB" id="A0A0D3KWJ5"/>
<keyword evidence="1" id="KW-0677">Repeat</keyword>
<dbReference type="PANTHER" id="PTHR11242:SF0">
    <property type="entry name" value="TPR_REGION DOMAIN-CONTAINING PROTEIN"/>
    <property type="match status" value="1"/>
</dbReference>
<sequence length="340" mass="34996">MLSLAFVVLASGGAPIGRARSRLHHLRGGGPDGGAGLASGVPEPPDGAVSGATTDSGPDSLELGAVAASTALAGSGGTVERGPAVELSRAAAPPVPPSRGFPVALRPSQVATLRASAKESAQGGQWREAGKLRLLQACELLLVLWSGGDATESERRVSSELQRGRLSLALCLSKQRRWREAVDTCTAVIGANVRCGTAWFRRGQALHALGEAEAAVWDLQRAAKLLPGNKQVARALSRAEAASAATKPASPLSAFGGLGGALLDSPLLAGLGGGGASGLIGFAKTALAYRRRAKLLWRSLKPYLPLLFYAVVLLPTLLALWQGTIKLPLAVWPRVSLGEQ</sequence>
<evidence type="ECO:0000313" key="7">
    <source>
        <dbReference type="Proteomes" id="UP000013827"/>
    </source>
</evidence>
<dbReference type="HOGENOM" id="CLU_817424_0_0_1"/>
<dbReference type="GeneID" id="17285401"/>
<accession>A0A0D3KWJ5</accession>
<evidence type="ECO:0000256" key="1">
    <source>
        <dbReference type="ARBA" id="ARBA00022737"/>
    </source>
</evidence>
<dbReference type="Gene3D" id="1.25.40.10">
    <property type="entry name" value="Tetratricopeptide repeat domain"/>
    <property type="match status" value="1"/>
</dbReference>
<feature type="transmembrane region" description="Helical" evidence="5">
    <location>
        <begin position="267"/>
        <end position="290"/>
    </location>
</feature>
<dbReference type="InterPro" id="IPR039663">
    <property type="entry name" value="AIP/AIPL1/TTC9"/>
</dbReference>
<dbReference type="InterPro" id="IPR019734">
    <property type="entry name" value="TPR_rpt"/>
</dbReference>
<keyword evidence="7" id="KW-1185">Reference proteome</keyword>
<organism evidence="6 7">
    <name type="scientific">Emiliania huxleyi (strain CCMP1516)</name>
    <dbReference type="NCBI Taxonomy" id="280463"/>
    <lineage>
        <taxon>Eukaryota</taxon>
        <taxon>Haptista</taxon>
        <taxon>Haptophyta</taxon>
        <taxon>Prymnesiophyceae</taxon>
        <taxon>Isochrysidales</taxon>
        <taxon>Noelaerhabdaceae</taxon>
        <taxon>Emiliania</taxon>
    </lineage>
</organism>
<evidence type="ECO:0000256" key="3">
    <source>
        <dbReference type="PROSITE-ProRule" id="PRU00339"/>
    </source>
</evidence>
<dbReference type="STRING" id="2903.R1FM57"/>
<proteinExistence type="predicted"/>
<keyword evidence="2 3" id="KW-0802">TPR repeat</keyword>
<dbReference type="RefSeq" id="XP_005792559.1">
    <property type="nucleotide sequence ID" value="XM_005792502.1"/>
</dbReference>
<keyword evidence="5" id="KW-0812">Transmembrane</keyword>
<dbReference type="SUPFAM" id="SSF48452">
    <property type="entry name" value="TPR-like"/>
    <property type="match status" value="1"/>
</dbReference>
<feature type="transmembrane region" description="Helical" evidence="5">
    <location>
        <begin position="302"/>
        <end position="321"/>
    </location>
</feature>
<reference evidence="7" key="1">
    <citation type="journal article" date="2013" name="Nature">
        <title>Pan genome of the phytoplankton Emiliania underpins its global distribution.</title>
        <authorList>
            <person name="Read B.A."/>
            <person name="Kegel J."/>
            <person name="Klute M.J."/>
            <person name="Kuo A."/>
            <person name="Lefebvre S.C."/>
            <person name="Maumus F."/>
            <person name="Mayer C."/>
            <person name="Miller J."/>
            <person name="Monier A."/>
            <person name="Salamov A."/>
            <person name="Young J."/>
            <person name="Aguilar M."/>
            <person name="Claverie J.M."/>
            <person name="Frickenhaus S."/>
            <person name="Gonzalez K."/>
            <person name="Herman E.K."/>
            <person name="Lin Y.C."/>
            <person name="Napier J."/>
            <person name="Ogata H."/>
            <person name="Sarno A.F."/>
            <person name="Shmutz J."/>
            <person name="Schroeder D."/>
            <person name="de Vargas C."/>
            <person name="Verret F."/>
            <person name="von Dassow P."/>
            <person name="Valentin K."/>
            <person name="Van de Peer Y."/>
            <person name="Wheeler G."/>
            <person name="Dacks J.B."/>
            <person name="Delwiche C.F."/>
            <person name="Dyhrman S.T."/>
            <person name="Glockner G."/>
            <person name="John U."/>
            <person name="Richards T."/>
            <person name="Worden A.Z."/>
            <person name="Zhang X."/>
            <person name="Grigoriev I.V."/>
            <person name="Allen A.E."/>
            <person name="Bidle K."/>
            <person name="Borodovsky M."/>
            <person name="Bowler C."/>
            <person name="Brownlee C."/>
            <person name="Cock J.M."/>
            <person name="Elias M."/>
            <person name="Gladyshev V.N."/>
            <person name="Groth M."/>
            <person name="Guda C."/>
            <person name="Hadaegh A."/>
            <person name="Iglesias-Rodriguez M.D."/>
            <person name="Jenkins J."/>
            <person name="Jones B.M."/>
            <person name="Lawson T."/>
            <person name="Leese F."/>
            <person name="Lindquist E."/>
            <person name="Lobanov A."/>
            <person name="Lomsadze A."/>
            <person name="Malik S.B."/>
            <person name="Marsh M.E."/>
            <person name="Mackinder L."/>
            <person name="Mock T."/>
            <person name="Mueller-Roeber B."/>
            <person name="Pagarete A."/>
            <person name="Parker M."/>
            <person name="Probert I."/>
            <person name="Quesneville H."/>
            <person name="Raines C."/>
            <person name="Rensing S.A."/>
            <person name="Riano-Pachon D.M."/>
            <person name="Richier S."/>
            <person name="Rokitta S."/>
            <person name="Shiraiwa Y."/>
            <person name="Soanes D.M."/>
            <person name="van der Giezen M."/>
            <person name="Wahlund T.M."/>
            <person name="Williams B."/>
            <person name="Wilson W."/>
            <person name="Wolfe G."/>
            <person name="Wurch L.L."/>
        </authorList>
    </citation>
    <scope>NUCLEOTIDE SEQUENCE</scope>
</reference>